<dbReference type="InterPro" id="IPR029058">
    <property type="entry name" value="AB_hydrolase_fold"/>
</dbReference>
<dbReference type="GO" id="GO:0005634">
    <property type="term" value="C:nucleus"/>
    <property type="evidence" value="ECO:0007669"/>
    <property type="project" value="TreeGrafter"/>
</dbReference>
<dbReference type="GeneID" id="30994763"/>
<dbReference type="AlphaFoldDB" id="A0A1E4RHC9"/>
<dbReference type="EMBL" id="KV454542">
    <property type="protein sequence ID" value="ODV66677.1"/>
    <property type="molecule type" value="Genomic_DNA"/>
</dbReference>
<dbReference type="PANTHER" id="PTHR48070">
    <property type="entry name" value="ESTERASE OVCA2"/>
    <property type="match status" value="1"/>
</dbReference>
<dbReference type="PANTHER" id="PTHR48070:SF9">
    <property type="entry name" value="FAMILY OF SERINE HYDROLASES 1"/>
    <property type="match status" value="1"/>
</dbReference>
<gene>
    <name evidence="3" type="ORF">HYPBUDRAFT_149517</name>
</gene>
<name>A0A1E4RHC9_9ASCO</name>
<keyword evidence="4" id="KW-1185">Reference proteome</keyword>
<dbReference type="GO" id="GO:0005737">
    <property type="term" value="C:cytoplasm"/>
    <property type="evidence" value="ECO:0007669"/>
    <property type="project" value="TreeGrafter"/>
</dbReference>
<evidence type="ECO:0000256" key="1">
    <source>
        <dbReference type="ARBA" id="ARBA00022801"/>
    </source>
</evidence>
<protein>
    <submittedName>
        <fullName evidence="3">FSH1-domain-containing protein</fullName>
    </submittedName>
</protein>
<proteinExistence type="predicted"/>
<evidence type="ECO:0000259" key="2">
    <source>
        <dbReference type="Pfam" id="PF03959"/>
    </source>
</evidence>
<dbReference type="OrthoDB" id="2094269at2759"/>
<dbReference type="SUPFAM" id="SSF53474">
    <property type="entry name" value="alpha/beta-Hydrolases"/>
    <property type="match status" value="1"/>
</dbReference>
<dbReference type="STRING" id="984485.A0A1E4RHC9"/>
<feature type="domain" description="Serine hydrolase" evidence="2">
    <location>
        <begin position="1"/>
        <end position="245"/>
    </location>
</feature>
<keyword evidence="1" id="KW-0378">Hydrolase</keyword>
<evidence type="ECO:0000313" key="3">
    <source>
        <dbReference type="EMBL" id="ODV66677.1"/>
    </source>
</evidence>
<dbReference type="Pfam" id="PF03959">
    <property type="entry name" value="FSH1"/>
    <property type="match status" value="1"/>
</dbReference>
<sequence length="260" mass="29859">MSVTRRILCLPGYLQNGKVFAEKSSGIRKLLTKKLGFELDYVDPPIKINTKEELPFKLGETEEEQASKWDAIVEQDLNRCWWVHKDPGTYEGFDEALNYVIEQIKTKGPYDGIIGFSQGAAMAAIVTNKVKELVPNHEHFKIGVFFSGFVFTEPVNSEDIMVNLNHSIENVKEYQEKVKVVPEFVDRFTLPKCETRILNIYGSSDNTVPGIRSEYLSTFYPQEQLQEFKHEGGHFLPNKKNFLNPIIEVFKEVFDIKSNL</sequence>
<dbReference type="InterPro" id="IPR050593">
    <property type="entry name" value="LovG"/>
</dbReference>
<dbReference type="GO" id="GO:0006915">
    <property type="term" value="P:apoptotic process"/>
    <property type="evidence" value="ECO:0007669"/>
    <property type="project" value="EnsemblFungi"/>
</dbReference>
<dbReference type="Proteomes" id="UP000095085">
    <property type="component" value="Unassembled WGS sequence"/>
</dbReference>
<dbReference type="RefSeq" id="XP_020075744.1">
    <property type="nucleotide sequence ID" value="XM_020220213.1"/>
</dbReference>
<dbReference type="Gene3D" id="3.40.50.1820">
    <property type="entry name" value="alpha/beta hydrolase"/>
    <property type="match status" value="1"/>
</dbReference>
<dbReference type="InterPro" id="IPR005645">
    <property type="entry name" value="FSH-like_dom"/>
</dbReference>
<evidence type="ECO:0000313" key="4">
    <source>
        <dbReference type="Proteomes" id="UP000095085"/>
    </source>
</evidence>
<dbReference type="GO" id="GO:0004622">
    <property type="term" value="F:phosphatidylcholine lysophospholipase activity"/>
    <property type="evidence" value="ECO:0007669"/>
    <property type="project" value="EnsemblFungi"/>
</dbReference>
<accession>A0A1E4RHC9</accession>
<reference evidence="4" key="1">
    <citation type="submission" date="2016-05" db="EMBL/GenBank/DDBJ databases">
        <title>Comparative genomics of biotechnologically important yeasts.</title>
        <authorList>
            <consortium name="DOE Joint Genome Institute"/>
            <person name="Riley R."/>
            <person name="Haridas S."/>
            <person name="Wolfe K.H."/>
            <person name="Lopes M.R."/>
            <person name="Hittinger C.T."/>
            <person name="Goker M."/>
            <person name="Salamov A."/>
            <person name="Wisecaver J."/>
            <person name="Long T.M."/>
            <person name="Aerts A.L."/>
            <person name="Barry K."/>
            <person name="Choi C."/>
            <person name="Clum A."/>
            <person name="Coughlan A.Y."/>
            <person name="Deshpande S."/>
            <person name="Douglass A.P."/>
            <person name="Hanson S.J."/>
            <person name="Klenk H.-P."/>
            <person name="Labutti K."/>
            <person name="Lapidus A."/>
            <person name="Lindquist E."/>
            <person name="Lipzen A."/>
            <person name="Meier-Kolthoff J.P."/>
            <person name="Ohm R.A."/>
            <person name="Otillar R.P."/>
            <person name="Pangilinan J."/>
            <person name="Peng Y."/>
            <person name="Rokas A."/>
            <person name="Rosa C.A."/>
            <person name="Scheuner C."/>
            <person name="Sibirny A.A."/>
            <person name="Slot J.C."/>
            <person name="Stielow J.B."/>
            <person name="Sun H."/>
            <person name="Kurtzman C.P."/>
            <person name="Blackwell M."/>
            <person name="Grigoriev I.V."/>
            <person name="Jeffries T.W."/>
        </authorList>
    </citation>
    <scope>NUCLEOTIDE SEQUENCE [LARGE SCALE GENOMIC DNA]</scope>
    <source>
        <strain evidence="4">NRRL Y-1933</strain>
    </source>
</reference>
<organism evidence="3 4">
    <name type="scientific">Hyphopichia burtonii NRRL Y-1933</name>
    <dbReference type="NCBI Taxonomy" id="984485"/>
    <lineage>
        <taxon>Eukaryota</taxon>
        <taxon>Fungi</taxon>
        <taxon>Dikarya</taxon>
        <taxon>Ascomycota</taxon>
        <taxon>Saccharomycotina</taxon>
        <taxon>Pichiomycetes</taxon>
        <taxon>Debaryomycetaceae</taxon>
        <taxon>Hyphopichia</taxon>
    </lineage>
</organism>